<dbReference type="EMBL" id="LAZR01000161">
    <property type="protein sequence ID" value="KKN85217.1"/>
    <property type="molecule type" value="Genomic_DNA"/>
</dbReference>
<name>A0A0F9UCV8_9ZZZZ</name>
<reference evidence="1" key="1">
    <citation type="journal article" date="2015" name="Nature">
        <title>Complex archaea that bridge the gap between prokaryotes and eukaryotes.</title>
        <authorList>
            <person name="Spang A."/>
            <person name="Saw J.H."/>
            <person name="Jorgensen S.L."/>
            <person name="Zaremba-Niedzwiedzka K."/>
            <person name="Martijn J."/>
            <person name="Lind A.E."/>
            <person name="van Eijk R."/>
            <person name="Schleper C."/>
            <person name="Guy L."/>
            <person name="Ettema T.J."/>
        </authorList>
    </citation>
    <scope>NUCLEOTIDE SEQUENCE</scope>
</reference>
<dbReference type="PROSITE" id="PS51257">
    <property type="entry name" value="PROKAR_LIPOPROTEIN"/>
    <property type="match status" value="1"/>
</dbReference>
<sequence length="156" mass="18136">MKPFLIVSISIFLSFFQSCSQTVPKVTTEAFSKKFLGAKDVIWQVGPNKDWTATFYMEKFNYIAAYYTSKGEFEAFEIEVNGEDIPKSLVQIIFLKYPSATIYSVFEKNTLHDTEYIFEIIDKGNLFGLLFKENGKIIIIPEDDYRFQTRVKIEND</sequence>
<accession>A0A0F9UCV8</accession>
<dbReference type="SUPFAM" id="SSF160574">
    <property type="entry name" value="BT0923-like"/>
    <property type="match status" value="1"/>
</dbReference>
<organism evidence="1">
    <name type="scientific">marine sediment metagenome</name>
    <dbReference type="NCBI Taxonomy" id="412755"/>
    <lineage>
        <taxon>unclassified sequences</taxon>
        <taxon>metagenomes</taxon>
        <taxon>ecological metagenomes</taxon>
    </lineage>
</organism>
<evidence type="ECO:0000313" key="1">
    <source>
        <dbReference type="EMBL" id="KKN85217.1"/>
    </source>
</evidence>
<comment type="caution">
    <text evidence="1">The sequence shown here is derived from an EMBL/GenBank/DDBJ whole genome shotgun (WGS) entry which is preliminary data.</text>
</comment>
<protein>
    <submittedName>
        <fullName evidence="1">Uncharacterized protein</fullName>
    </submittedName>
</protein>
<gene>
    <name evidence="1" type="ORF">LCGC14_0280450</name>
</gene>
<proteinExistence type="predicted"/>
<dbReference type="Gene3D" id="3.10.450.360">
    <property type="match status" value="1"/>
</dbReference>
<dbReference type="AlphaFoldDB" id="A0A0F9UCV8"/>